<dbReference type="EMBL" id="CP040749">
    <property type="protein sequence ID" value="QCX40752.1"/>
    <property type="molecule type" value="Genomic_DNA"/>
</dbReference>
<dbReference type="GO" id="GO:0015221">
    <property type="term" value="F:lipopolysaccharide transmembrane transporter activity"/>
    <property type="evidence" value="ECO:0007669"/>
    <property type="project" value="InterPro"/>
</dbReference>
<proteinExistence type="predicted"/>
<dbReference type="NCBIfam" id="TIGR04409">
    <property type="entry name" value="LptC_YrbK"/>
    <property type="match status" value="1"/>
</dbReference>
<dbReference type="InterPro" id="IPR026265">
    <property type="entry name" value="LptC"/>
</dbReference>
<dbReference type="InterPro" id="IPR010664">
    <property type="entry name" value="LipoPS_assembly_LptC-rel"/>
</dbReference>
<keyword evidence="2" id="KW-1185">Reference proteome</keyword>
<evidence type="ECO:0000313" key="1">
    <source>
        <dbReference type="EMBL" id="QCX40752.1"/>
    </source>
</evidence>
<sequence>MFKVVNFCVKFFAVILIVALLFSCGNNIKEVQDFLAEKNLPIGVAHDVYLIHTDSGRVQTKLLTPLMNDFANRKEHPYQEFPEGIEVTNYDELGDSITLIGDYAKTYSKTLISEVKGNVVVINHKDNSKLYTEQLFWDQKTHYIYTEKAFRLYRKLDSIKGSGFESNEDLSKVITSNPSGVVYVNESNEVADENIK</sequence>
<name>A0A5B7U1A4_9FLAO</name>
<gene>
    <name evidence="1" type="primary">lptC</name>
    <name evidence="1" type="ORF">FF125_20755</name>
</gene>
<dbReference type="Gene3D" id="2.60.450.10">
    <property type="entry name" value="Lipopolysaccharide (LPS) transport protein A like domain"/>
    <property type="match status" value="1"/>
</dbReference>
<organism evidence="1 2">
    <name type="scientific">Aureibaculum algae</name>
    <dbReference type="NCBI Taxonomy" id="2584122"/>
    <lineage>
        <taxon>Bacteria</taxon>
        <taxon>Pseudomonadati</taxon>
        <taxon>Bacteroidota</taxon>
        <taxon>Flavobacteriia</taxon>
        <taxon>Flavobacteriales</taxon>
        <taxon>Flavobacteriaceae</taxon>
        <taxon>Aureibaculum</taxon>
    </lineage>
</organism>
<dbReference type="RefSeq" id="WP_138951995.1">
    <property type="nucleotide sequence ID" value="NZ_CP040749.1"/>
</dbReference>
<dbReference type="Pfam" id="PF06835">
    <property type="entry name" value="LptC"/>
    <property type="match status" value="1"/>
</dbReference>
<protein>
    <submittedName>
        <fullName evidence="1">LPS export ABC transporter periplasmic protein LptC</fullName>
    </submittedName>
</protein>
<dbReference type="PROSITE" id="PS51257">
    <property type="entry name" value="PROKAR_LIPOPROTEIN"/>
    <property type="match status" value="1"/>
</dbReference>
<dbReference type="Proteomes" id="UP000306229">
    <property type="component" value="Chromosome"/>
</dbReference>
<dbReference type="OrthoDB" id="1427074at2"/>
<dbReference type="KEGG" id="fbe:FF125_20755"/>
<accession>A0A5B7U1A4</accession>
<reference evidence="1 2" key="1">
    <citation type="submission" date="2019-05" db="EMBL/GenBank/DDBJ databases">
        <title>Algicella ahnfeltiae gen. nov., sp. nov., a novel marine bacterium of the family Flavobacteriaceae isolated from a red alga.</title>
        <authorList>
            <person name="Nedashkovskaya O.I."/>
            <person name="Kukhlevskiy A.D."/>
            <person name="Kim S.-G."/>
            <person name="Zhukova N.V."/>
            <person name="Mikhailov V.V."/>
        </authorList>
    </citation>
    <scope>NUCLEOTIDE SEQUENCE [LARGE SCALE GENOMIC DNA]</scope>
    <source>
        <strain evidence="1 2">10Alg115</strain>
    </source>
</reference>
<evidence type="ECO:0000313" key="2">
    <source>
        <dbReference type="Proteomes" id="UP000306229"/>
    </source>
</evidence>
<dbReference type="GO" id="GO:0005886">
    <property type="term" value="C:plasma membrane"/>
    <property type="evidence" value="ECO:0007669"/>
    <property type="project" value="InterPro"/>
</dbReference>
<dbReference type="AlphaFoldDB" id="A0A5B7U1A4"/>